<sequence>MSSEIETPKEDLNKDPLPKKPEKFWQKRCFFYQLLMQGTVSLFLIFCTVAIVFCTSFWWENALFPGLRKIDPLQRDLTIVQAKVDQVDQTIQRMNDRGAEIDMLKNQLITLQQAIAALEKEGVKPSTTQAQVAGERSLPEVSYELKGMWDQFKNRLQQGEVCIELFTEFKTKLPSNVSMPEHIQKLEGFAQTPAKSMVFLRDQLEKIYQTIKASPLASEKVTIPEHHGWLAAVWKYLSKWIKVQPLDNKGEQVSVTAALEKAVKAMENNQLARTIEFLKSLPSEESVGEWLNQAEQRQRCEIVINEVGKLVGQTVKG</sequence>
<evidence type="ECO:0000313" key="2">
    <source>
        <dbReference type="EMBL" id="RZI46525.1"/>
    </source>
</evidence>
<name>A0A4Q7DK18_9PROT</name>
<protein>
    <submittedName>
        <fullName evidence="2">Uncharacterized protein</fullName>
    </submittedName>
</protein>
<dbReference type="RefSeq" id="WP_130153626.1">
    <property type="nucleotide sequence ID" value="NZ_SCFB01000004.1"/>
</dbReference>
<reference evidence="2 3" key="1">
    <citation type="submission" date="2018-10" db="EMBL/GenBank/DDBJ databases">
        <title>An updated phylogeny of the Alphaproteobacteria reveals that the parasitic Rickettsiales and Holosporales have independent origins.</title>
        <authorList>
            <person name="Munoz-Gomez S.A."/>
            <person name="Hess S."/>
            <person name="Burger G."/>
            <person name="Lang B.F."/>
            <person name="Susko E."/>
            <person name="Slamovits C.H."/>
            <person name="Roger A.J."/>
        </authorList>
    </citation>
    <scope>NUCLEOTIDE SEQUENCE [LARGE SCALE GENOMIC DNA]</scope>
    <source>
        <strain evidence="2">HOLO01</strain>
    </source>
</reference>
<dbReference type="AlphaFoldDB" id="A0A4Q7DK18"/>
<gene>
    <name evidence="2" type="ORF">EQU50_02765</name>
</gene>
<keyword evidence="3" id="KW-1185">Reference proteome</keyword>
<feature type="transmembrane region" description="Helical" evidence="1">
    <location>
        <begin position="29"/>
        <end position="59"/>
    </location>
</feature>
<organism evidence="2 3">
    <name type="scientific">Candidatus Finniella inopinata</name>
    <dbReference type="NCBI Taxonomy" id="1696036"/>
    <lineage>
        <taxon>Bacteria</taxon>
        <taxon>Pseudomonadati</taxon>
        <taxon>Pseudomonadota</taxon>
        <taxon>Alphaproteobacteria</taxon>
        <taxon>Holosporales</taxon>
        <taxon>Candidatus Paracaedibacteraceae</taxon>
        <taxon>Candidatus Finniella</taxon>
    </lineage>
</organism>
<proteinExistence type="predicted"/>
<accession>A0A4Q7DK18</accession>
<dbReference type="EMBL" id="SCFB01000004">
    <property type="protein sequence ID" value="RZI46525.1"/>
    <property type="molecule type" value="Genomic_DNA"/>
</dbReference>
<keyword evidence="1" id="KW-0812">Transmembrane</keyword>
<comment type="caution">
    <text evidence="2">The sequence shown here is derived from an EMBL/GenBank/DDBJ whole genome shotgun (WGS) entry which is preliminary data.</text>
</comment>
<keyword evidence="1" id="KW-1133">Transmembrane helix</keyword>
<evidence type="ECO:0000256" key="1">
    <source>
        <dbReference type="SAM" id="Phobius"/>
    </source>
</evidence>
<evidence type="ECO:0000313" key="3">
    <source>
        <dbReference type="Proteomes" id="UP000293550"/>
    </source>
</evidence>
<keyword evidence="1" id="KW-0472">Membrane</keyword>
<dbReference type="Proteomes" id="UP000293550">
    <property type="component" value="Unassembled WGS sequence"/>
</dbReference>